<keyword evidence="1" id="KW-0175">Coiled coil</keyword>
<feature type="coiled-coil region" evidence="1">
    <location>
        <begin position="253"/>
        <end position="280"/>
    </location>
</feature>
<feature type="coiled-coil region" evidence="1">
    <location>
        <begin position="147"/>
        <end position="174"/>
    </location>
</feature>
<dbReference type="InterPro" id="IPR003346">
    <property type="entry name" value="Transposase_20"/>
</dbReference>
<evidence type="ECO:0000259" key="2">
    <source>
        <dbReference type="Pfam" id="PF01548"/>
    </source>
</evidence>
<name>A0A6J4H7F6_9CHLR</name>
<dbReference type="Pfam" id="PF02371">
    <property type="entry name" value="Transposase_20"/>
    <property type="match status" value="1"/>
</dbReference>
<dbReference type="PANTHER" id="PTHR33055:SF13">
    <property type="entry name" value="TRANSPOSASE"/>
    <property type="match status" value="1"/>
</dbReference>
<reference evidence="4" key="1">
    <citation type="submission" date="2020-02" db="EMBL/GenBank/DDBJ databases">
        <authorList>
            <person name="Meier V. D."/>
        </authorList>
    </citation>
    <scope>NUCLEOTIDE SEQUENCE</scope>
    <source>
        <strain evidence="4">AVDCRST_MAG93</strain>
    </source>
</reference>
<feature type="non-terminal residue" evidence="4">
    <location>
        <position position="336"/>
    </location>
</feature>
<dbReference type="InterPro" id="IPR002525">
    <property type="entry name" value="Transp_IS110-like_N"/>
</dbReference>
<evidence type="ECO:0000256" key="1">
    <source>
        <dbReference type="SAM" id="Coils"/>
    </source>
</evidence>
<dbReference type="GO" id="GO:0003677">
    <property type="term" value="F:DNA binding"/>
    <property type="evidence" value="ECO:0007669"/>
    <property type="project" value="InterPro"/>
</dbReference>
<dbReference type="AlphaFoldDB" id="A0A6J4H7F6"/>
<dbReference type="NCBIfam" id="NF033542">
    <property type="entry name" value="transpos_IS110"/>
    <property type="match status" value="1"/>
</dbReference>
<feature type="domain" description="Transposase IS110-like N-terminal" evidence="2">
    <location>
        <begin position="20"/>
        <end position="177"/>
    </location>
</feature>
<protein>
    <submittedName>
        <fullName evidence="4">Mobile element protein</fullName>
    </submittedName>
</protein>
<sequence length="336" mass="36796">MTHAPLPPSSPAATTPRFIVGIDVGSESCLVAVLAPDKRVVVKPFIIANTGDGFSQLEHKLAHLDAFPHDILIGLEATGRYWETIYHFLQQRGYCLVLLHPAQTHHFAQRRGLRAKTDKLDAVTIARVLLSDDVRPAYVPNELTATYRELVRLHSNLSDEAARYKNEIQDLLVVLFPEFTQSFKDPTRKTALAVLRAYPSAQAIAAVGVSPITAIFEATAPRNYGPQTADRLVGLAKCSSASPVAVAARGRSLAILADQLLHTQTNITELEREIEQLLQHDDGATGLQSVPEFGPKTVAVLRAELGEVERFRRSAQVVAYAGLDITVKESGKWRGQ</sequence>
<feature type="domain" description="Transposase IS116/IS110/IS902 C-terminal" evidence="3">
    <location>
        <begin position="287"/>
        <end position="335"/>
    </location>
</feature>
<dbReference type="EMBL" id="CADCTR010000057">
    <property type="protein sequence ID" value="CAA9214552.1"/>
    <property type="molecule type" value="Genomic_DNA"/>
</dbReference>
<proteinExistence type="predicted"/>
<evidence type="ECO:0000259" key="3">
    <source>
        <dbReference type="Pfam" id="PF02371"/>
    </source>
</evidence>
<dbReference type="GO" id="GO:0004803">
    <property type="term" value="F:transposase activity"/>
    <property type="evidence" value="ECO:0007669"/>
    <property type="project" value="InterPro"/>
</dbReference>
<organism evidence="4">
    <name type="scientific">uncultured Chloroflexia bacterium</name>
    <dbReference type="NCBI Taxonomy" id="1672391"/>
    <lineage>
        <taxon>Bacteria</taxon>
        <taxon>Bacillati</taxon>
        <taxon>Chloroflexota</taxon>
        <taxon>Chloroflexia</taxon>
        <taxon>environmental samples</taxon>
    </lineage>
</organism>
<dbReference type="PANTHER" id="PTHR33055">
    <property type="entry name" value="TRANSPOSASE FOR INSERTION SEQUENCE ELEMENT IS1111A"/>
    <property type="match status" value="1"/>
</dbReference>
<dbReference type="Pfam" id="PF01548">
    <property type="entry name" value="DEDD_Tnp_IS110"/>
    <property type="match status" value="1"/>
</dbReference>
<dbReference type="GO" id="GO:0006313">
    <property type="term" value="P:DNA transposition"/>
    <property type="evidence" value="ECO:0007669"/>
    <property type="project" value="InterPro"/>
</dbReference>
<evidence type="ECO:0000313" key="4">
    <source>
        <dbReference type="EMBL" id="CAA9214552.1"/>
    </source>
</evidence>
<accession>A0A6J4H7F6</accession>
<dbReference type="InterPro" id="IPR047650">
    <property type="entry name" value="Transpos_IS110"/>
</dbReference>
<gene>
    <name evidence="4" type="ORF">AVDCRST_MAG93-175</name>
</gene>